<feature type="compositionally biased region" description="Polar residues" evidence="3">
    <location>
        <begin position="33"/>
        <end position="44"/>
    </location>
</feature>
<keyword evidence="2" id="KW-0040">ANK repeat</keyword>
<evidence type="ECO:0000259" key="4">
    <source>
        <dbReference type="Pfam" id="PF24883"/>
    </source>
</evidence>
<protein>
    <submittedName>
        <fullName evidence="5">Ankyrin repeat-like protein</fullName>
    </submittedName>
</protein>
<dbReference type="SMART" id="SM00248">
    <property type="entry name" value="ANK"/>
    <property type="match status" value="8"/>
</dbReference>
<feature type="region of interest" description="Disordered" evidence="3">
    <location>
        <begin position="1"/>
        <end position="71"/>
    </location>
</feature>
<dbReference type="Pfam" id="PF12796">
    <property type="entry name" value="Ank_2"/>
    <property type="match status" value="2"/>
</dbReference>
<dbReference type="InterPro" id="IPR027417">
    <property type="entry name" value="P-loop_NTPase"/>
</dbReference>
<dbReference type="InterPro" id="IPR036770">
    <property type="entry name" value="Ankyrin_rpt-contain_sf"/>
</dbReference>
<evidence type="ECO:0000313" key="5">
    <source>
        <dbReference type="EMBL" id="KAK5992637.1"/>
    </source>
</evidence>
<dbReference type="PANTHER" id="PTHR10039:SF17">
    <property type="entry name" value="FUNGAL STAND N-TERMINAL GOODBYE DOMAIN-CONTAINING PROTEIN-RELATED"/>
    <property type="match status" value="1"/>
</dbReference>
<dbReference type="Pfam" id="PF24883">
    <property type="entry name" value="NPHP3_N"/>
    <property type="match status" value="1"/>
</dbReference>
<evidence type="ECO:0000256" key="1">
    <source>
        <dbReference type="ARBA" id="ARBA00022737"/>
    </source>
</evidence>
<feature type="domain" description="Nephrocystin 3-like N-terminal" evidence="4">
    <location>
        <begin position="353"/>
        <end position="526"/>
    </location>
</feature>
<dbReference type="EMBL" id="JAVFKD010000012">
    <property type="protein sequence ID" value="KAK5992637.1"/>
    <property type="molecule type" value="Genomic_DNA"/>
</dbReference>
<keyword evidence="1" id="KW-0677">Repeat</keyword>
<feature type="repeat" description="ANK" evidence="2">
    <location>
        <begin position="1069"/>
        <end position="1101"/>
    </location>
</feature>
<dbReference type="Gene3D" id="3.40.50.300">
    <property type="entry name" value="P-loop containing nucleotide triphosphate hydrolases"/>
    <property type="match status" value="1"/>
</dbReference>
<dbReference type="SUPFAM" id="SSF52540">
    <property type="entry name" value="P-loop containing nucleoside triphosphate hydrolases"/>
    <property type="match status" value="1"/>
</dbReference>
<dbReference type="SUPFAM" id="SSF48403">
    <property type="entry name" value="Ankyrin repeat"/>
    <property type="match status" value="1"/>
</dbReference>
<sequence length="1241" mass="139877">MHDQRTSQDLPRRRAFTRNVNFSPSERRLTFESAPSRSYDQDMSAQDPAGGNTTSTSVQDKEGTDSLPSNQSREKLRFVLTSWESQMEELTPKQRALFSQDPQPRDFQDYVSRLQSSIQKRVDNSKLFSLAHKTKPFYDLVNLITPIVSAASQSCPVPPSAILGGITCILSLGVRVYDYQSKVVETLTSMAGELGILEKYRTESLFAGDADIQASQVGVAVDVLNFCVAATNMFFDEDGKEKNGLLLSLKAQWKDFDAKFGDIKSRFQQHVAELEKLRALANSRRLRHIQQGVSAVGDSLQFEQKERRQMIAEMRNANGQRVLEERRSHVLKWLPSLPLGRIQEDTYDRRAKGTGRWLLEHPLFESWRKSPTSDVLWVHGKPGCGKSHLCSRVIYDLNTGDDSDESNPALAYVYCSSTQYTVRMDLNSLLGSILGQLYLRLPPLSEIESIAERAVSGTKEGPQRTEMKEWIRAVCKKLRSCYIIIDGMDECSTLADGNFKDFCSFIASLVELESSSLCIKVIIFSRPNYQLITHAFGRFPQIQVDGGANDDDIKTYISEKVDEVNLDPSPEEHQGFSDIKDMMFNKAGSTFLWVRLKVKDFKDIGSVEDIKETLQDPVEGLDELYGEMIGRILGRPKYSRDRALRALMWVTNAYRSLSKLELLEALSTKPGRSGMNASQRLARDVPLTTECSDLLVEVGGHYQLIHSSLKDFLLLQDPILSPYREYQLEAHDILAETCLTYLNFDVFRSVFEPTPKDVTKLFLEYPLLQYATLYWGDHFSLAHGKQKGQLDSLARELLRANATVSLCIDILEFDEFERGRFLPSDAATPLHLLSILGLHELAQTMPELQALINEHDQFLHLPIDYAMMYEAKDMVKWLLDIYHRRRDEDGEPFVTCMDCCQTYLLHHAVSSDWSDIVESLLSLGCDAERCDYYGKSPVQTAVIEMAYSSLDVLLKTKIDLHSSAPEQLTPLTLAVDLGNLKAVGLLLAAGADVEHRSFRGLTALHHAAVSGEPNVAVELIKSGAEIMTTGPLHGENALHIAAWRGNLGVAEQLLIRCRSLEFVDALNSYGETPLILALKQEHFDVAAEILERGARHDLNEWAQILPQMFFSELSRQYMGTSRYGYDFASDLVRKLESISEAGVQGSSELNRRHQSPTRTLISEAASDVTTKSLTQGETLYEILRETLIPLLKSEELDPQIRMTYDMAWRASRALLKRDLTLDFVDLVQRQIAGDVEGDPEK</sequence>
<dbReference type="InterPro" id="IPR002110">
    <property type="entry name" value="Ankyrin_rpt"/>
</dbReference>
<organism evidence="5 6">
    <name type="scientific">Cladobotryum mycophilum</name>
    <dbReference type="NCBI Taxonomy" id="491253"/>
    <lineage>
        <taxon>Eukaryota</taxon>
        <taxon>Fungi</taxon>
        <taxon>Dikarya</taxon>
        <taxon>Ascomycota</taxon>
        <taxon>Pezizomycotina</taxon>
        <taxon>Sordariomycetes</taxon>
        <taxon>Hypocreomycetidae</taxon>
        <taxon>Hypocreales</taxon>
        <taxon>Hypocreaceae</taxon>
        <taxon>Cladobotryum</taxon>
    </lineage>
</organism>
<feature type="repeat" description="ANK" evidence="2">
    <location>
        <begin position="1033"/>
        <end position="1065"/>
    </location>
</feature>
<dbReference type="Proteomes" id="UP001338125">
    <property type="component" value="Unassembled WGS sequence"/>
</dbReference>
<reference evidence="5 6" key="1">
    <citation type="submission" date="2024-01" db="EMBL/GenBank/DDBJ databases">
        <title>Complete genome of Cladobotryum mycophilum ATHUM6906.</title>
        <authorList>
            <person name="Christinaki A.C."/>
            <person name="Myridakis A.I."/>
            <person name="Kouvelis V.N."/>
        </authorList>
    </citation>
    <scope>NUCLEOTIDE SEQUENCE [LARGE SCALE GENOMIC DNA]</scope>
    <source>
        <strain evidence="5 6">ATHUM6906</strain>
    </source>
</reference>
<gene>
    <name evidence="5" type="ORF">PT974_06052</name>
</gene>
<accession>A0ABR0SKF6</accession>
<evidence type="ECO:0000313" key="6">
    <source>
        <dbReference type="Proteomes" id="UP001338125"/>
    </source>
</evidence>
<proteinExistence type="predicted"/>
<evidence type="ECO:0000256" key="3">
    <source>
        <dbReference type="SAM" id="MobiDB-lite"/>
    </source>
</evidence>
<evidence type="ECO:0000256" key="2">
    <source>
        <dbReference type="PROSITE-ProRule" id="PRU00023"/>
    </source>
</evidence>
<dbReference type="PROSITE" id="PS50088">
    <property type="entry name" value="ANK_REPEAT"/>
    <property type="match status" value="4"/>
</dbReference>
<dbReference type="InterPro" id="IPR056884">
    <property type="entry name" value="NPHP3-like_N"/>
</dbReference>
<feature type="repeat" description="ANK" evidence="2">
    <location>
        <begin position="966"/>
        <end position="998"/>
    </location>
</feature>
<feature type="repeat" description="ANK" evidence="2">
    <location>
        <begin position="999"/>
        <end position="1031"/>
    </location>
</feature>
<dbReference type="PROSITE" id="PS50297">
    <property type="entry name" value="ANK_REP_REGION"/>
    <property type="match status" value="3"/>
</dbReference>
<keyword evidence="6" id="KW-1185">Reference proteome</keyword>
<dbReference type="PANTHER" id="PTHR10039">
    <property type="entry name" value="AMELOGENIN"/>
    <property type="match status" value="1"/>
</dbReference>
<feature type="compositionally biased region" description="Basic and acidic residues" evidence="3">
    <location>
        <begin position="1"/>
        <end position="12"/>
    </location>
</feature>
<name>A0ABR0SKF6_9HYPO</name>
<comment type="caution">
    <text evidence="5">The sequence shown here is derived from an EMBL/GenBank/DDBJ whole genome shotgun (WGS) entry which is preliminary data.</text>
</comment>
<dbReference type="Gene3D" id="1.25.40.20">
    <property type="entry name" value="Ankyrin repeat-containing domain"/>
    <property type="match status" value="1"/>
</dbReference>